<organism evidence="2 3">
    <name type="scientific">Lentihominibacter faecis</name>
    <dbReference type="NCBI Taxonomy" id="2764712"/>
    <lineage>
        <taxon>Bacteria</taxon>
        <taxon>Bacillati</taxon>
        <taxon>Bacillota</taxon>
        <taxon>Clostridia</taxon>
        <taxon>Peptostreptococcales</taxon>
        <taxon>Anaerovoracaceae</taxon>
        <taxon>Lentihominibacter</taxon>
    </lineage>
</organism>
<dbReference type="PANTHER" id="PTHR13754">
    <property type="entry name" value="METALLO-BETA-LACTAMASE SUPERFAMILY PROTEIN"/>
    <property type="match status" value="1"/>
</dbReference>
<dbReference type="Pfam" id="PF00753">
    <property type="entry name" value="Lactamase_B"/>
    <property type="match status" value="1"/>
</dbReference>
<evidence type="ECO:0000259" key="1">
    <source>
        <dbReference type="Pfam" id="PF00753"/>
    </source>
</evidence>
<comment type="caution">
    <text evidence="2">The sequence shown here is derived from an EMBL/GenBank/DDBJ whole genome shotgun (WGS) entry which is preliminary data.</text>
</comment>
<keyword evidence="3" id="KW-1185">Reference proteome</keyword>
<dbReference type="InterPro" id="IPR001279">
    <property type="entry name" value="Metallo-B-lactamas"/>
</dbReference>
<protein>
    <submittedName>
        <fullName evidence="2">MBL fold metallo-hydrolase</fullName>
    </submittedName>
</protein>
<dbReference type="CDD" id="cd07713">
    <property type="entry name" value="DHPS-like_MBL-fold"/>
    <property type="match status" value="1"/>
</dbReference>
<dbReference type="InterPro" id="IPR041712">
    <property type="entry name" value="DHPS-like_MBL-fold"/>
</dbReference>
<dbReference type="Proteomes" id="UP000644115">
    <property type="component" value="Unassembled WGS sequence"/>
</dbReference>
<dbReference type="GO" id="GO:0016740">
    <property type="term" value="F:transferase activity"/>
    <property type="evidence" value="ECO:0007669"/>
    <property type="project" value="TreeGrafter"/>
</dbReference>
<dbReference type="InterPro" id="IPR036866">
    <property type="entry name" value="RibonucZ/Hydroxyglut_hydro"/>
</dbReference>
<dbReference type="EMBL" id="JACRWC010000039">
    <property type="protein sequence ID" value="MBC5998879.1"/>
    <property type="molecule type" value="Genomic_DNA"/>
</dbReference>
<dbReference type="AlphaFoldDB" id="A0A923NB93"/>
<dbReference type="InterPro" id="IPR052926">
    <property type="entry name" value="Metallo-beta-lactamase_dom"/>
</dbReference>
<dbReference type="Gene3D" id="3.60.15.10">
    <property type="entry name" value="Ribonuclease Z/Hydroxyacylglutathione hydrolase-like"/>
    <property type="match status" value="1"/>
</dbReference>
<name>A0A923NB93_9FIRM</name>
<evidence type="ECO:0000313" key="3">
    <source>
        <dbReference type="Proteomes" id="UP000644115"/>
    </source>
</evidence>
<dbReference type="SUPFAM" id="SSF56281">
    <property type="entry name" value="Metallo-hydrolase/oxidoreductase"/>
    <property type="match status" value="1"/>
</dbReference>
<feature type="domain" description="Metallo-beta-lactamase" evidence="1">
    <location>
        <begin position="26"/>
        <end position="133"/>
    </location>
</feature>
<dbReference type="RefSeq" id="WP_249286388.1">
    <property type="nucleotide sequence ID" value="NZ_JACRWC010000039.1"/>
</dbReference>
<accession>A0A923NB93</accession>
<evidence type="ECO:0000313" key="2">
    <source>
        <dbReference type="EMBL" id="MBC5998879.1"/>
    </source>
</evidence>
<reference evidence="2" key="1">
    <citation type="submission" date="2020-08" db="EMBL/GenBank/DDBJ databases">
        <authorList>
            <person name="Liu C."/>
            <person name="Sun Q."/>
        </authorList>
    </citation>
    <scope>NUCLEOTIDE SEQUENCE</scope>
    <source>
        <strain evidence="2">BX16</strain>
    </source>
</reference>
<proteinExistence type="predicted"/>
<sequence length="288" mass="31326">MLTITVLAENSDGKGLCGEHGLSLHIEYEGRRYLLDAGATGLFAENAAKLGLSLAEVEAVFLSHAHYDHAGGLSRFFAENAHAKVYLQEAAAENCYSEKAGAREYIGIPRGILREHADRFCFVSGASSCSAVSLADAKPVPGIWILPHTTPNLEEQGRKAHMYRLEDGRFKIDDFAHEQSVTFETKKGLILCNSCSHGGIVNIVKEAQRALHKNVYAVVGGFHLKSPDGVDSMAVSPEEVEDIGRQLVKLGVKLIYTGHCTGRPALGILQQCFPKEVHSLHTGMQLNF</sequence>
<gene>
    <name evidence="2" type="ORF">H8876_02540</name>
</gene>
<dbReference type="PANTHER" id="PTHR13754:SF13">
    <property type="entry name" value="METALLO-BETA-LACTAMASE SUPERFAMILY PROTEIN (AFU_ORTHOLOGUE AFUA_3G07630)"/>
    <property type="match status" value="1"/>
</dbReference>